<dbReference type="AlphaFoldDB" id="A0AA48HZK2"/>
<dbReference type="InterPro" id="IPR000943">
    <property type="entry name" value="RNA_pol_sigma70"/>
</dbReference>
<evidence type="ECO:0000256" key="5">
    <source>
        <dbReference type="ARBA" id="ARBA00023125"/>
    </source>
</evidence>
<dbReference type="GO" id="GO:0030435">
    <property type="term" value="P:sporulation resulting in formation of a cellular spore"/>
    <property type="evidence" value="ECO:0007669"/>
    <property type="project" value="UniProtKB-KW"/>
</dbReference>
<dbReference type="PIRSF" id="PIRSF000770">
    <property type="entry name" value="RNA_pol_sigma-SigE/K"/>
    <property type="match status" value="1"/>
</dbReference>
<dbReference type="GO" id="GO:0003677">
    <property type="term" value="F:DNA binding"/>
    <property type="evidence" value="ECO:0007669"/>
    <property type="project" value="UniProtKB-KW"/>
</dbReference>
<dbReference type="PROSITE" id="PS50943">
    <property type="entry name" value="HTH_CROC1"/>
    <property type="match status" value="1"/>
</dbReference>
<feature type="domain" description="HTH cro/C1-type" evidence="7">
    <location>
        <begin position="192"/>
        <end position="215"/>
    </location>
</feature>
<gene>
    <name evidence="8" type="ORF">RsTaC01_0474</name>
</gene>
<dbReference type="NCBIfam" id="NF004471">
    <property type="entry name" value="PRK05803.1"/>
    <property type="match status" value="1"/>
</dbReference>
<dbReference type="InterPro" id="IPR001387">
    <property type="entry name" value="Cro/C1-type_HTH"/>
</dbReference>
<organism evidence="8">
    <name type="scientific">Candidatus Paraimprobicoccus trichonymphae</name>
    <dbReference type="NCBI Taxonomy" id="3033793"/>
    <lineage>
        <taxon>Bacteria</taxon>
        <taxon>Bacillati</taxon>
        <taxon>Bacillota</taxon>
        <taxon>Clostridia</taxon>
        <taxon>Candidatus Paraimprobicoccus</taxon>
    </lineage>
</organism>
<dbReference type="GO" id="GO:0006352">
    <property type="term" value="P:DNA-templated transcription initiation"/>
    <property type="evidence" value="ECO:0007669"/>
    <property type="project" value="InterPro"/>
</dbReference>
<dbReference type="Gene3D" id="1.20.120.1810">
    <property type="match status" value="1"/>
</dbReference>
<dbReference type="Proteomes" id="UP001335720">
    <property type="component" value="Chromosome"/>
</dbReference>
<dbReference type="InterPro" id="IPR013324">
    <property type="entry name" value="RNA_pol_sigma_r3/r4-like"/>
</dbReference>
<evidence type="ECO:0000256" key="4">
    <source>
        <dbReference type="ARBA" id="ARBA00023082"/>
    </source>
</evidence>
<dbReference type="InterPro" id="IPR014284">
    <property type="entry name" value="RNA_pol_sigma-70_dom"/>
</dbReference>
<dbReference type="PROSITE" id="PS00715">
    <property type="entry name" value="SIGMA70_1"/>
    <property type="match status" value="1"/>
</dbReference>
<keyword evidence="4" id="KW-0731">Sigma factor</keyword>
<evidence type="ECO:0000313" key="8">
    <source>
        <dbReference type="EMBL" id="BED92646.1"/>
    </source>
</evidence>
<dbReference type="GO" id="GO:0016987">
    <property type="term" value="F:sigma factor activity"/>
    <property type="evidence" value="ECO:0007669"/>
    <property type="project" value="UniProtKB-KW"/>
</dbReference>
<evidence type="ECO:0000256" key="6">
    <source>
        <dbReference type="ARBA" id="ARBA00023163"/>
    </source>
</evidence>
<keyword evidence="2" id="KW-0749">Sporulation</keyword>
<sequence>MFSFLFYILNNLIFFILHVISPNLFPKTLSNKEEQEYLKLAANGNIKAKNKLVEHNLRLVAHISKKYCSNKLDIEDLISVGTIGLIKAINTFDFKKGAKLSSYTARCIENEILMYLRSNRKTGLDISMSDAIEIDKDGNSLTILDTIKTDISIEDEISKKIDIQKLKKILISHLNSRERIIIFLRYGLNGNKNLPQREVAKKLKISRSYVSRIETKAINILKEFFIEN</sequence>
<dbReference type="InterPro" id="IPR050813">
    <property type="entry name" value="Sigma-70_Factor"/>
</dbReference>
<dbReference type="InterPro" id="IPR036388">
    <property type="entry name" value="WH-like_DNA-bd_sf"/>
</dbReference>
<dbReference type="SUPFAM" id="SSF88659">
    <property type="entry name" value="Sigma3 and sigma4 domains of RNA polymerase sigma factors"/>
    <property type="match status" value="1"/>
</dbReference>
<dbReference type="PANTHER" id="PTHR30376">
    <property type="entry name" value="SIGMA FACTOR RPOH HEAT SHOCK RELATED"/>
    <property type="match status" value="1"/>
</dbReference>
<evidence type="ECO:0000256" key="1">
    <source>
        <dbReference type="ARBA" id="ARBA00007788"/>
    </source>
</evidence>
<keyword evidence="5" id="KW-0238">DNA-binding</keyword>
<reference evidence="8" key="1">
    <citation type="journal article" date="2023" name="ISME J.">
        <title>Emergence of putative energy parasites within Clostridia revealed by genome analysis of a novel endosymbiotic clade.</title>
        <authorList>
            <person name="Takahashi K."/>
            <person name="Kuwahara H."/>
            <person name="Horikawa Y."/>
            <person name="Izawa K."/>
            <person name="Kato D."/>
            <person name="Inagaki T."/>
            <person name="Yuki M."/>
            <person name="Ohkuma M."/>
            <person name="Hongoh Y."/>
        </authorList>
    </citation>
    <scope>NUCLEOTIDE SEQUENCE</scope>
    <source>
        <strain evidence="8">RsTa-C01</strain>
    </source>
</reference>
<evidence type="ECO:0000256" key="3">
    <source>
        <dbReference type="ARBA" id="ARBA00023015"/>
    </source>
</evidence>
<protein>
    <submittedName>
        <fullName evidence="8">RNA polymerase sporulation sigma factor SigK</fullName>
    </submittedName>
</protein>
<dbReference type="InterPro" id="IPR007627">
    <property type="entry name" value="RNA_pol_sigma70_r2"/>
</dbReference>
<dbReference type="PRINTS" id="PR00046">
    <property type="entry name" value="SIGMA70FCT"/>
</dbReference>
<name>A0AA48HZK2_9FIRM</name>
<dbReference type="PANTHER" id="PTHR30376:SF3">
    <property type="entry name" value="RNA POLYMERASE SIGMA FACTOR RPOH"/>
    <property type="match status" value="1"/>
</dbReference>
<dbReference type="KEGG" id="ptrh:RsTaC01_0474"/>
<keyword evidence="3" id="KW-0805">Transcription regulation</keyword>
<dbReference type="EMBL" id="AP027925">
    <property type="protein sequence ID" value="BED92646.1"/>
    <property type="molecule type" value="Genomic_DNA"/>
</dbReference>
<dbReference type="Pfam" id="PF04542">
    <property type="entry name" value="Sigma70_r2"/>
    <property type="match status" value="1"/>
</dbReference>
<dbReference type="NCBIfam" id="TIGR02937">
    <property type="entry name" value="sigma70-ECF"/>
    <property type="match status" value="1"/>
</dbReference>
<keyword evidence="6" id="KW-0804">Transcription</keyword>
<evidence type="ECO:0000259" key="7">
    <source>
        <dbReference type="PROSITE" id="PS50943"/>
    </source>
</evidence>
<dbReference type="Gene3D" id="1.10.10.10">
    <property type="entry name" value="Winged helix-like DNA-binding domain superfamily/Winged helix DNA-binding domain"/>
    <property type="match status" value="1"/>
</dbReference>
<dbReference type="Pfam" id="PF04545">
    <property type="entry name" value="Sigma70_r4"/>
    <property type="match status" value="1"/>
</dbReference>
<dbReference type="InterPro" id="IPR013325">
    <property type="entry name" value="RNA_pol_sigma_r2"/>
</dbReference>
<accession>A0AA48HZK2</accession>
<comment type="similarity">
    <text evidence="1">Belongs to the sigma-70 factor family.</text>
</comment>
<proteinExistence type="inferred from homology"/>
<dbReference type="SUPFAM" id="SSF88946">
    <property type="entry name" value="Sigma2 domain of RNA polymerase sigma factors"/>
    <property type="match status" value="1"/>
</dbReference>
<evidence type="ECO:0000256" key="2">
    <source>
        <dbReference type="ARBA" id="ARBA00022969"/>
    </source>
</evidence>
<dbReference type="InterPro" id="IPR007630">
    <property type="entry name" value="RNA_pol_sigma70_r4"/>
</dbReference>